<name>A0A146K1C5_9EUKA</name>
<proteinExistence type="predicted"/>
<gene>
    <name evidence="1" type="ORF">TPC1_31044</name>
</gene>
<feature type="non-terminal residue" evidence="1">
    <location>
        <position position="426"/>
    </location>
</feature>
<feature type="non-terminal residue" evidence="1">
    <location>
        <position position="1"/>
    </location>
</feature>
<accession>A0A146K1C5</accession>
<reference evidence="1" key="1">
    <citation type="submission" date="2015-07" db="EMBL/GenBank/DDBJ databases">
        <title>Adaptation to a free-living lifestyle via gene acquisitions in the diplomonad Trepomonas sp. PC1.</title>
        <authorList>
            <person name="Xu F."/>
            <person name="Jerlstrom-Hultqvist J."/>
            <person name="Kolisko M."/>
            <person name="Simpson A.G.B."/>
            <person name="Roger A.J."/>
            <person name="Svard S.G."/>
            <person name="Andersson J.O."/>
        </authorList>
    </citation>
    <scope>NUCLEOTIDE SEQUENCE</scope>
    <source>
        <strain evidence="1">PC1</strain>
    </source>
</reference>
<evidence type="ECO:0000313" key="1">
    <source>
        <dbReference type="EMBL" id="JAP89461.1"/>
    </source>
</evidence>
<protein>
    <submittedName>
        <fullName evidence="1">Uncharacterized protein</fullName>
    </submittedName>
</protein>
<dbReference type="AlphaFoldDB" id="A0A146K1C5"/>
<dbReference type="EMBL" id="GDID01007145">
    <property type="protein sequence ID" value="JAP89461.1"/>
    <property type="molecule type" value="Transcribed_RNA"/>
</dbReference>
<sequence>KIDSVVHTHKPSPIIIQKIQTKIFCNVCHGDVDEMTHFKNHKICNLCLLENKVNAFSNYIDLAIHQKSHQVNGSDCDEKQKGQLTMLQQTSCMTSKDLQIYSELKATAIKKELIFDPQGQKVYLYGIIFGGMITNCQICKDEKQIYTLIIRDRVAQHPYEATLINTPITIKFNEKFKEGAIFELLVAKQIANYEIQKTIQTILKKSSDKSLEFPTPLKIHQIKKVESPKADATTAVPMPPKCVPVPAITTKQSIVPKQIVAAFLEPETNQKQIPKQKTDNIQVEKCTFKQMENQYDEEMPKTEVIPECDPDQVEQIPKIDSVVHTPKKSKICQVKLIKTLNKFEIYIKHPIYQYKSLFVDSNNGINIKLSQLKSCLQKMMFDCQIETYSPDEADYLLKLGFASNVIQRQNGFKCVNCAEDECAKEW</sequence>
<organism evidence="1">
    <name type="scientific">Trepomonas sp. PC1</name>
    <dbReference type="NCBI Taxonomy" id="1076344"/>
    <lineage>
        <taxon>Eukaryota</taxon>
        <taxon>Metamonada</taxon>
        <taxon>Diplomonadida</taxon>
        <taxon>Hexamitidae</taxon>
        <taxon>Hexamitinae</taxon>
        <taxon>Trepomonas</taxon>
    </lineage>
</organism>